<dbReference type="PANTHER" id="PTHR35908:SF1">
    <property type="entry name" value="CONSERVED PROTEIN"/>
    <property type="match status" value="1"/>
</dbReference>
<feature type="domain" description="VOC" evidence="1">
    <location>
        <begin position="4"/>
        <end position="116"/>
    </location>
</feature>
<reference evidence="3" key="1">
    <citation type="journal article" date="2019" name="Int. J. Syst. Evol. Microbiol.">
        <title>The Global Catalogue of Microorganisms (GCM) 10K type strain sequencing project: providing services to taxonomists for standard genome sequencing and annotation.</title>
        <authorList>
            <consortium name="The Broad Institute Genomics Platform"/>
            <consortium name="The Broad Institute Genome Sequencing Center for Infectious Disease"/>
            <person name="Wu L."/>
            <person name="Ma J."/>
        </authorList>
    </citation>
    <scope>NUCLEOTIDE SEQUENCE [LARGE SCALE GENOMIC DNA]</scope>
    <source>
        <strain evidence="3">JCM 17933</strain>
    </source>
</reference>
<dbReference type="Pfam" id="PF18029">
    <property type="entry name" value="Glyoxalase_6"/>
    <property type="match status" value="1"/>
</dbReference>
<dbReference type="SUPFAM" id="SSF54593">
    <property type="entry name" value="Glyoxalase/Bleomycin resistance protein/Dihydroxybiphenyl dioxygenase"/>
    <property type="match status" value="1"/>
</dbReference>
<dbReference type="Gene3D" id="3.10.180.10">
    <property type="entry name" value="2,3-Dihydroxybiphenyl 1,2-Dioxygenase, domain 1"/>
    <property type="match status" value="1"/>
</dbReference>
<evidence type="ECO:0000313" key="3">
    <source>
        <dbReference type="Proteomes" id="UP001500503"/>
    </source>
</evidence>
<sequence length="119" mass="12962">MSSTMLCVAVDCTSPGRLADFWSQALNYTARHELPNGAHLIAKDQQTTPWLAFIPVPEAKGAKNRLHLDLRPDDQEAEIERLLALGATRADVGQPTDAPWTVLADPEGNEFCVLPSQPA</sequence>
<comment type="caution">
    <text evidence="2">The sequence shown here is derived from an EMBL/GenBank/DDBJ whole genome shotgun (WGS) entry which is preliminary data.</text>
</comment>
<dbReference type="RefSeq" id="WP_345475387.1">
    <property type="nucleotide sequence ID" value="NZ_BAABHF010000065.1"/>
</dbReference>
<dbReference type="CDD" id="cd06587">
    <property type="entry name" value="VOC"/>
    <property type="match status" value="1"/>
</dbReference>
<dbReference type="Proteomes" id="UP001500503">
    <property type="component" value="Unassembled WGS sequence"/>
</dbReference>
<evidence type="ECO:0000259" key="1">
    <source>
        <dbReference type="PROSITE" id="PS51819"/>
    </source>
</evidence>
<dbReference type="EMBL" id="BAABHF010000065">
    <property type="protein sequence ID" value="GAA4520135.1"/>
    <property type="molecule type" value="Genomic_DNA"/>
</dbReference>
<dbReference type="InterPro" id="IPR037523">
    <property type="entry name" value="VOC_core"/>
</dbReference>
<dbReference type="PROSITE" id="PS51819">
    <property type="entry name" value="VOC"/>
    <property type="match status" value="1"/>
</dbReference>
<dbReference type="PANTHER" id="PTHR35908">
    <property type="entry name" value="HYPOTHETICAL FUSION PROTEIN"/>
    <property type="match status" value="1"/>
</dbReference>
<organism evidence="2 3">
    <name type="scientific">Actinoallomurus oryzae</name>
    <dbReference type="NCBI Taxonomy" id="502180"/>
    <lineage>
        <taxon>Bacteria</taxon>
        <taxon>Bacillati</taxon>
        <taxon>Actinomycetota</taxon>
        <taxon>Actinomycetes</taxon>
        <taxon>Streptosporangiales</taxon>
        <taxon>Thermomonosporaceae</taxon>
        <taxon>Actinoallomurus</taxon>
    </lineage>
</organism>
<accession>A0ABP8R7H4</accession>
<dbReference type="InterPro" id="IPR041581">
    <property type="entry name" value="Glyoxalase_6"/>
</dbReference>
<keyword evidence="3" id="KW-1185">Reference proteome</keyword>
<proteinExistence type="predicted"/>
<protein>
    <submittedName>
        <fullName evidence="2">VOC family protein</fullName>
    </submittedName>
</protein>
<name>A0ABP8R7H4_9ACTN</name>
<gene>
    <name evidence="2" type="ORF">GCM10023191_096600</name>
</gene>
<dbReference type="InterPro" id="IPR029068">
    <property type="entry name" value="Glyas_Bleomycin-R_OHBP_Dase"/>
</dbReference>
<evidence type="ECO:0000313" key="2">
    <source>
        <dbReference type="EMBL" id="GAA4520135.1"/>
    </source>
</evidence>